<protein>
    <submittedName>
        <fullName evidence="2">Unannotated protein</fullName>
    </submittedName>
</protein>
<organism evidence="2">
    <name type="scientific">freshwater metagenome</name>
    <dbReference type="NCBI Taxonomy" id="449393"/>
    <lineage>
        <taxon>unclassified sequences</taxon>
        <taxon>metagenomes</taxon>
        <taxon>ecological metagenomes</taxon>
    </lineage>
</organism>
<feature type="compositionally biased region" description="Low complexity" evidence="1">
    <location>
        <begin position="79"/>
        <end position="98"/>
    </location>
</feature>
<gene>
    <name evidence="2" type="ORF">UFOPK3662_01653</name>
</gene>
<dbReference type="InterPro" id="IPR008160">
    <property type="entry name" value="Collagen"/>
</dbReference>
<feature type="region of interest" description="Disordered" evidence="1">
    <location>
        <begin position="64"/>
        <end position="133"/>
    </location>
</feature>
<proteinExistence type="predicted"/>
<dbReference type="Gene3D" id="1.20.5.320">
    <property type="entry name" value="6-Phosphogluconate Dehydrogenase, domain 3"/>
    <property type="match status" value="1"/>
</dbReference>
<accession>A0A6J7J3E9</accession>
<evidence type="ECO:0000256" key="1">
    <source>
        <dbReference type="SAM" id="MobiDB-lite"/>
    </source>
</evidence>
<name>A0A6J7J3E9_9ZZZZ</name>
<sequence>MTVFTAARSRGAVVLAAAAVLAVGAGSGAVAGSMLTGDDIKNRSIEGVDLATGAVNSAKVENGSLQLKDLDPEVTEKLGTPGSNGANGTNGANGAAGPKGDKGDAGPQGPQGPQGPEGPQGPKGESGTATYAGPNWSVIDRNVIGAGDAALRSGPTSSWPGAEAVEPPMGVGSLGLRTASATDKTSFGNEVDFQGDALSSISSVSFWEYTTGENRAKYVDNAASVAMEINPGNGKQTYSTLNFVVRNLPANVWTEVTTESASWYLTGAAGTETGCNQTTYCTLEQVQAKLPDATLYTVAISKGRDYAFSGAVDALQIGSTTYDFEPFGVVAKTD</sequence>
<evidence type="ECO:0000313" key="2">
    <source>
        <dbReference type="EMBL" id="CAB4937616.1"/>
    </source>
</evidence>
<dbReference type="Pfam" id="PF01391">
    <property type="entry name" value="Collagen"/>
    <property type="match status" value="1"/>
</dbReference>
<dbReference type="EMBL" id="CAFBMW010000011">
    <property type="protein sequence ID" value="CAB4937616.1"/>
    <property type="molecule type" value="Genomic_DNA"/>
</dbReference>
<dbReference type="AlphaFoldDB" id="A0A6J7J3E9"/>
<reference evidence="2" key="1">
    <citation type="submission" date="2020-05" db="EMBL/GenBank/DDBJ databases">
        <authorList>
            <person name="Chiriac C."/>
            <person name="Salcher M."/>
            <person name="Ghai R."/>
            <person name="Kavagutti S V."/>
        </authorList>
    </citation>
    <scope>NUCLEOTIDE SEQUENCE</scope>
</reference>